<evidence type="ECO:0000313" key="14">
    <source>
        <dbReference type="Proteomes" id="UP000515150"/>
    </source>
</evidence>
<evidence type="ECO:0000256" key="9">
    <source>
        <dbReference type="ARBA" id="ARBA00023180"/>
    </source>
</evidence>
<gene>
    <name evidence="15" type="primary">LOC114869272</name>
</gene>
<keyword evidence="7" id="KW-1015">Disulfide bond</keyword>
<dbReference type="GO" id="GO:0071222">
    <property type="term" value="P:cellular response to lipopolysaccharide"/>
    <property type="evidence" value="ECO:0007669"/>
    <property type="project" value="TreeGrafter"/>
</dbReference>
<organism evidence="14 15">
    <name type="scientific">Betta splendens</name>
    <name type="common">Siamese fighting fish</name>
    <dbReference type="NCBI Taxonomy" id="158456"/>
    <lineage>
        <taxon>Eukaryota</taxon>
        <taxon>Metazoa</taxon>
        <taxon>Chordata</taxon>
        <taxon>Craniata</taxon>
        <taxon>Vertebrata</taxon>
        <taxon>Euteleostomi</taxon>
        <taxon>Actinopterygii</taxon>
        <taxon>Neopterygii</taxon>
        <taxon>Teleostei</taxon>
        <taxon>Neoteleostei</taxon>
        <taxon>Acanthomorphata</taxon>
        <taxon>Anabantaria</taxon>
        <taxon>Anabantiformes</taxon>
        <taxon>Anabantoidei</taxon>
        <taxon>Osphronemidae</taxon>
        <taxon>Betta</taxon>
    </lineage>
</organism>
<dbReference type="RefSeq" id="XP_029029177.1">
    <property type="nucleotide sequence ID" value="XM_029173344.3"/>
</dbReference>
<dbReference type="InterPro" id="IPR007110">
    <property type="entry name" value="Ig-like_dom"/>
</dbReference>
<evidence type="ECO:0000256" key="6">
    <source>
        <dbReference type="ARBA" id="ARBA00023136"/>
    </source>
</evidence>
<evidence type="ECO:0000256" key="1">
    <source>
        <dbReference type="ARBA" id="ARBA00004251"/>
    </source>
</evidence>
<protein>
    <submittedName>
        <fullName evidence="15">Coxsackievirus and adenovirus receptor homolog</fullName>
    </submittedName>
</protein>
<keyword evidence="14" id="KW-1185">Reference proteome</keyword>
<dbReference type="PROSITE" id="PS50835">
    <property type="entry name" value="IG_LIKE"/>
    <property type="match status" value="1"/>
</dbReference>
<keyword evidence="5 11" id="KW-1133">Transmembrane helix</keyword>
<keyword evidence="2" id="KW-1003">Cell membrane</keyword>
<evidence type="ECO:0000256" key="4">
    <source>
        <dbReference type="ARBA" id="ARBA00022729"/>
    </source>
</evidence>
<name>A0A6P7P941_BETSP</name>
<dbReference type="GO" id="GO:0006955">
    <property type="term" value="P:immune response"/>
    <property type="evidence" value="ECO:0007669"/>
    <property type="project" value="TreeGrafter"/>
</dbReference>
<dbReference type="SMART" id="SM00406">
    <property type="entry name" value="IGv"/>
    <property type="match status" value="1"/>
</dbReference>
<reference evidence="15" key="1">
    <citation type="submission" date="2025-08" db="UniProtKB">
        <authorList>
            <consortium name="RefSeq"/>
        </authorList>
    </citation>
    <scope>IDENTIFICATION</scope>
</reference>
<accession>A0A6P7P941</accession>
<keyword evidence="3 11" id="KW-0812">Transmembrane</keyword>
<evidence type="ECO:0000256" key="5">
    <source>
        <dbReference type="ARBA" id="ARBA00022989"/>
    </source>
</evidence>
<feature type="chain" id="PRO_5027763114" evidence="12">
    <location>
        <begin position="25"/>
        <end position="222"/>
    </location>
</feature>
<evidence type="ECO:0000256" key="11">
    <source>
        <dbReference type="SAM" id="Phobius"/>
    </source>
</evidence>
<dbReference type="GO" id="GO:0031295">
    <property type="term" value="P:T cell costimulation"/>
    <property type="evidence" value="ECO:0007669"/>
    <property type="project" value="TreeGrafter"/>
</dbReference>
<feature type="domain" description="Ig-like" evidence="13">
    <location>
        <begin position="16"/>
        <end position="130"/>
    </location>
</feature>
<dbReference type="Proteomes" id="UP000515150">
    <property type="component" value="Chromosome 2"/>
</dbReference>
<keyword evidence="4 12" id="KW-0732">Signal</keyword>
<evidence type="ECO:0000256" key="12">
    <source>
        <dbReference type="SAM" id="SignalP"/>
    </source>
</evidence>
<dbReference type="SUPFAM" id="SSF48726">
    <property type="entry name" value="Immunoglobulin"/>
    <property type="match status" value="1"/>
</dbReference>
<dbReference type="OrthoDB" id="9983389at2759"/>
<dbReference type="InterPro" id="IPR003599">
    <property type="entry name" value="Ig_sub"/>
</dbReference>
<comment type="subcellular location">
    <subcellularLocation>
        <location evidence="1">Cell membrane</location>
        <topology evidence="1">Single-pass type I membrane protein</topology>
    </subcellularLocation>
</comment>
<evidence type="ECO:0000259" key="13">
    <source>
        <dbReference type="PROSITE" id="PS50835"/>
    </source>
</evidence>
<evidence type="ECO:0000256" key="3">
    <source>
        <dbReference type="ARBA" id="ARBA00022692"/>
    </source>
</evidence>
<dbReference type="GeneID" id="114869272"/>
<dbReference type="SMART" id="SM00409">
    <property type="entry name" value="IG"/>
    <property type="match status" value="1"/>
</dbReference>
<sequence>MAPLVSVFLLCVCLTPAFQGFASADETITVKPGETVTLPCEAPGNAIKLTRWRKDNKTFCLYRYSNSQCEKDHLLPSFKGRVDLKDPQMADGDASVVLYNVTVNDTGTYECRVMMKTIKRSLVSPEKLINTIFLKVVLDECVGQNCSGKDGGEEEKGEKDGGEERQRAVGIIVVCVFAVVVVVVIYRSCNRPSEYIYQQPAAAAAAAADDDDDEAAHQVCSV</sequence>
<dbReference type="GO" id="GO:0007166">
    <property type="term" value="P:cell surface receptor signaling pathway"/>
    <property type="evidence" value="ECO:0007669"/>
    <property type="project" value="TreeGrafter"/>
</dbReference>
<dbReference type="AlphaFoldDB" id="A0A6P7P941"/>
<dbReference type="InterPro" id="IPR036179">
    <property type="entry name" value="Ig-like_dom_sf"/>
</dbReference>
<evidence type="ECO:0000256" key="7">
    <source>
        <dbReference type="ARBA" id="ARBA00023157"/>
    </source>
</evidence>
<feature type="transmembrane region" description="Helical" evidence="11">
    <location>
        <begin position="168"/>
        <end position="186"/>
    </location>
</feature>
<keyword evidence="9" id="KW-0325">Glycoprotein</keyword>
<dbReference type="InterPro" id="IPR051713">
    <property type="entry name" value="T-cell_Activation_Regulation"/>
</dbReference>
<dbReference type="Pfam" id="PF07686">
    <property type="entry name" value="V-set"/>
    <property type="match status" value="1"/>
</dbReference>
<dbReference type="GO" id="GO:0009897">
    <property type="term" value="C:external side of plasma membrane"/>
    <property type="evidence" value="ECO:0007669"/>
    <property type="project" value="TreeGrafter"/>
</dbReference>
<dbReference type="InterPro" id="IPR013106">
    <property type="entry name" value="Ig_V-set"/>
</dbReference>
<proteinExistence type="predicted"/>
<dbReference type="Gene3D" id="2.60.40.10">
    <property type="entry name" value="Immunoglobulins"/>
    <property type="match status" value="1"/>
</dbReference>
<keyword evidence="6 11" id="KW-0472">Membrane</keyword>
<dbReference type="KEGG" id="bspl:114869272"/>
<dbReference type="GO" id="GO:0042130">
    <property type="term" value="P:negative regulation of T cell proliferation"/>
    <property type="evidence" value="ECO:0007669"/>
    <property type="project" value="TreeGrafter"/>
</dbReference>
<dbReference type="PANTHER" id="PTHR25466">
    <property type="entry name" value="T-LYMPHOCYTE ACTIVATION ANTIGEN"/>
    <property type="match status" value="1"/>
</dbReference>
<evidence type="ECO:0000313" key="15">
    <source>
        <dbReference type="RefSeq" id="XP_029029177.1"/>
    </source>
</evidence>
<dbReference type="InterPro" id="IPR013783">
    <property type="entry name" value="Ig-like_fold"/>
</dbReference>
<dbReference type="GO" id="GO:0042102">
    <property type="term" value="P:positive regulation of T cell proliferation"/>
    <property type="evidence" value="ECO:0007669"/>
    <property type="project" value="TreeGrafter"/>
</dbReference>
<evidence type="ECO:0000256" key="10">
    <source>
        <dbReference type="ARBA" id="ARBA00023319"/>
    </source>
</evidence>
<keyword evidence="8 15" id="KW-0675">Receptor</keyword>
<evidence type="ECO:0000256" key="8">
    <source>
        <dbReference type="ARBA" id="ARBA00023170"/>
    </source>
</evidence>
<dbReference type="PANTHER" id="PTHR25466:SF9">
    <property type="entry name" value="FIBRONECTIN TYPE-III DOMAIN-CONTAINING PROTEIN"/>
    <property type="match status" value="1"/>
</dbReference>
<feature type="signal peptide" evidence="12">
    <location>
        <begin position="1"/>
        <end position="24"/>
    </location>
</feature>
<keyword evidence="10" id="KW-0393">Immunoglobulin domain</keyword>
<dbReference type="InParanoid" id="A0A6P7P941"/>
<evidence type="ECO:0000256" key="2">
    <source>
        <dbReference type="ARBA" id="ARBA00022475"/>
    </source>
</evidence>